<organism evidence="2 3">
    <name type="scientific">Steinernema hermaphroditum</name>
    <dbReference type="NCBI Taxonomy" id="289476"/>
    <lineage>
        <taxon>Eukaryota</taxon>
        <taxon>Metazoa</taxon>
        <taxon>Ecdysozoa</taxon>
        <taxon>Nematoda</taxon>
        <taxon>Chromadorea</taxon>
        <taxon>Rhabditida</taxon>
        <taxon>Tylenchina</taxon>
        <taxon>Panagrolaimomorpha</taxon>
        <taxon>Strongyloidoidea</taxon>
        <taxon>Steinernematidae</taxon>
        <taxon>Steinernema</taxon>
    </lineage>
</organism>
<feature type="transmembrane region" description="Helical" evidence="1">
    <location>
        <begin position="573"/>
        <end position="595"/>
    </location>
</feature>
<dbReference type="Pfam" id="PF10321">
    <property type="entry name" value="7TM_GPCR_Srt"/>
    <property type="match status" value="2"/>
</dbReference>
<proteinExistence type="predicted"/>
<dbReference type="SUPFAM" id="SSF81321">
    <property type="entry name" value="Family A G protein-coupled receptor-like"/>
    <property type="match status" value="2"/>
</dbReference>
<evidence type="ECO:0000256" key="1">
    <source>
        <dbReference type="SAM" id="Phobius"/>
    </source>
</evidence>
<dbReference type="EMBL" id="JAUCMV010000004">
    <property type="protein sequence ID" value="KAK0401100.1"/>
    <property type="molecule type" value="Genomic_DNA"/>
</dbReference>
<feature type="transmembrane region" description="Helical" evidence="1">
    <location>
        <begin position="142"/>
        <end position="160"/>
    </location>
</feature>
<dbReference type="Proteomes" id="UP001175271">
    <property type="component" value="Unassembled WGS sequence"/>
</dbReference>
<feature type="transmembrane region" description="Helical" evidence="1">
    <location>
        <begin position="189"/>
        <end position="208"/>
    </location>
</feature>
<feature type="transmembrane region" description="Helical" evidence="1">
    <location>
        <begin position="257"/>
        <end position="277"/>
    </location>
</feature>
<feature type="transmembrane region" description="Helical" evidence="1">
    <location>
        <begin position="486"/>
        <end position="504"/>
    </location>
</feature>
<evidence type="ECO:0008006" key="4">
    <source>
        <dbReference type="Google" id="ProtNLM"/>
    </source>
</evidence>
<feature type="transmembrane region" description="Helical" evidence="1">
    <location>
        <begin position="62"/>
        <end position="84"/>
    </location>
</feature>
<dbReference type="Gene3D" id="1.20.1070.10">
    <property type="entry name" value="Rhodopsin 7-helix transmembrane proteins"/>
    <property type="match status" value="1"/>
</dbReference>
<keyword evidence="1" id="KW-1133">Transmembrane helix</keyword>
<dbReference type="PANTHER" id="PTHR23021:SF11">
    <property type="entry name" value="SERPENTINE RECEPTOR, CLASS T"/>
    <property type="match status" value="1"/>
</dbReference>
<feature type="transmembrane region" description="Helical" evidence="1">
    <location>
        <begin position="25"/>
        <end position="50"/>
    </location>
</feature>
<accession>A0AA39H8L9</accession>
<gene>
    <name evidence="2" type="ORF">QR680_015592</name>
</gene>
<protein>
    <recommendedName>
        <fullName evidence="4">Serpentine receptor class gamma</fullName>
    </recommendedName>
</protein>
<evidence type="ECO:0000313" key="2">
    <source>
        <dbReference type="EMBL" id="KAK0401100.1"/>
    </source>
</evidence>
<keyword evidence="1" id="KW-0472">Membrane</keyword>
<comment type="caution">
    <text evidence="2">The sequence shown here is derived from an EMBL/GenBank/DDBJ whole genome shotgun (WGS) entry which is preliminary data.</text>
</comment>
<dbReference type="AlphaFoldDB" id="A0AA39H8L9"/>
<feature type="transmembrane region" description="Helical" evidence="1">
    <location>
        <begin position="601"/>
        <end position="621"/>
    </location>
</feature>
<feature type="transmembrane region" description="Helical" evidence="1">
    <location>
        <begin position="406"/>
        <end position="428"/>
    </location>
</feature>
<name>A0AA39H8L9_9BILA</name>
<feature type="transmembrane region" description="Helical" evidence="1">
    <location>
        <begin position="344"/>
        <end position="362"/>
    </location>
</feature>
<dbReference type="PANTHER" id="PTHR23021">
    <property type="entry name" value="SERPENTINE RECEPTOR, CLASS T"/>
    <property type="match status" value="1"/>
</dbReference>
<feature type="transmembrane region" description="Helical" evidence="1">
    <location>
        <begin position="229"/>
        <end position="251"/>
    </location>
</feature>
<reference evidence="2" key="1">
    <citation type="submission" date="2023-06" db="EMBL/GenBank/DDBJ databases">
        <title>Genomic analysis of the entomopathogenic nematode Steinernema hermaphroditum.</title>
        <authorList>
            <person name="Schwarz E.M."/>
            <person name="Heppert J.K."/>
            <person name="Baniya A."/>
            <person name="Schwartz H.T."/>
            <person name="Tan C.-H."/>
            <person name="Antoshechkin I."/>
            <person name="Sternberg P.W."/>
            <person name="Goodrich-Blair H."/>
            <person name="Dillman A.R."/>
        </authorList>
    </citation>
    <scope>NUCLEOTIDE SEQUENCE</scope>
    <source>
        <strain evidence="2">PS9179</strain>
        <tissue evidence="2">Whole animal</tissue>
    </source>
</reference>
<evidence type="ECO:0000313" key="3">
    <source>
        <dbReference type="Proteomes" id="UP001175271"/>
    </source>
</evidence>
<feature type="transmembrane region" description="Helical" evidence="1">
    <location>
        <begin position="96"/>
        <end position="121"/>
    </location>
</feature>
<keyword evidence="1" id="KW-0812">Transmembrane</keyword>
<feature type="transmembrane region" description="Helical" evidence="1">
    <location>
        <begin position="374"/>
        <end position="394"/>
    </location>
</feature>
<sequence>MIFSSCQDVVPFLSEFTSPDESRRLVIGTVYVALACISIPTSVFVLSVFTKKELLTHSCYKFLTITSILDVTCLTNAALFSGLLTLLNLNPCNGHAWTFVFAYFAPMLWYTYCAASEVLSLNRMLFFVNDRLSNFLFKGKRTWLWLIYILSYPIICAQFHEDGMFYVYDPYSGLIYDGKPYHFHAITNFSKLGTVSAMYIIMVIAIFWKMHKSGSSSTLKHQINISLQTLLVAFIGDACATFYILAQSIIVGPYLGFAAQLSWIFLHLSTGLVYLIANKKVRDSFLGLFGRLRSKSCCAKKNIAGLPLFSKINSTTNHSSVIITCPTTKVSVVNFPHILRGRKIMIFSSCQEVVPFLSEFTSPDESRRLVIGTVYVALGCISIPTSVFVLSVFIKKELLTHSCYKVLTITSILDVTCLTNAALFSGLLTLLNLNPCNGHAWTFVFAYFAPMLWYTYCAASEVLSLNRMLFFVNDRLSNFLFKGKRTWLWLIYILSYPIICAQFHEDGMFYVYDPYSGLIYDGKPYHFHAITNFSKLGTVSVMYIIMVMAIFWKMHKSGSSSTLKHQINISLQTLLVAFVGDASSSFYILVQYIIVGPYLGFAAQLAWISLHLSTGLVYLIANKKVRDSFLNLLGRLRSKTCCAKKNISALSMFSKMISTTNQSSVAIVYRI</sequence>
<feature type="transmembrane region" description="Helical" evidence="1">
    <location>
        <begin position="440"/>
        <end position="465"/>
    </location>
</feature>
<dbReference type="InterPro" id="IPR019425">
    <property type="entry name" value="7TM_GPCR_serpentine_rcpt_Srt"/>
</dbReference>
<feature type="transmembrane region" description="Helical" evidence="1">
    <location>
        <begin position="533"/>
        <end position="552"/>
    </location>
</feature>
<keyword evidence="3" id="KW-1185">Reference proteome</keyword>